<keyword evidence="2" id="KW-1185">Reference proteome</keyword>
<protein>
    <submittedName>
        <fullName evidence="1">Uncharacterized protein</fullName>
    </submittedName>
</protein>
<comment type="caution">
    <text evidence="1">The sequence shown here is derived from an EMBL/GenBank/DDBJ whole genome shotgun (WGS) entry which is preliminary data.</text>
</comment>
<proteinExistence type="predicted"/>
<reference evidence="1" key="2">
    <citation type="submission" date="2023-06" db="EMBL/GenBank/DDBJ databases">
        <authorList>
            <consortium name="Lawrence Berkeley National Laboratory"/>
            <person name="Haridas S."/>
            <person name="Hensen N."/>
            <person name="Bonometti L."/>
            <person name="Westerberg I."/>
            <person name="Brannstrom I.O."/>
            <person name="Guillou S."/>
            <person name="Cros-Aarteil S."/>
            <person name="Calhoun S."/>
            <person name="Kuo A."/>
            <person name="Mondo S."/>
            <person name="Pangilinan J."/>
            <person name="Riley R."/>
            <person name="Labutti K."/>
            <person name="Andreopoulos B."/>
            <person name="Lipzen A."/>
            <person name="Chen C."/>
            <person name="Yanf M."/>
            <person name="Daum C."/>
            <person name="Ng V."/>
            <person name="Clum A."/>
            <person name="Steindorff A."/>
            <person name="Ohm R."/>
            <person name="Martin F."/>
            <person name="Silar P."/>
            <person name="Natvig D."/>
            <person name="Lalanne C."/>
            <person name="Gautier V."/>
            <person name="Ament-Velasquez S.L."/>
            <person name="Kruys A."/>
            <person name="Hutchinson M.I."/>
            <person name="Powell A.J."/>
            <person name="Barry K."/>
            <person name="Miller A.N."/>
            <person name="Grigoriev I.V."/>
            <person name="Debuchy R."/>
            <person name="Gladieux P."/>
            <person name="Thoren M.H."/>
            <person name="Johannesson H."/>
        </authorList>
    </citation>
    <scope>NUCLEOTIDE SEQUENCE</scope>
    <source>
        <strain evidence="1">CBS 958.72</strain>
    </source>
</reference>
<organism evidence="1 2">
    <name type="scientific">Lasiosphaeria ovina</name>
    <dbReference type="NCBI Taxonomy" id="92902"/>
    <lineage>
        <taxon>Eukaryota</taxon>
        <taxon>Fungi</taxon>
        <taxon>Dikarya</taxon>
        <taxon>Ascomycota</taxon>
        <taxon>Pezizomycotina</taxon>
        <taxon>Sordariomycetes</taxon>
        <taxon>Sordariomycetidae</taxon>
        <taxon>Sordariales</taxon>
        <taxon>Lasiosphaeriaceae</taxon>
        <taxon>Lasiosphaeria</taxon>
    </lineage>
</organism>
<name>A0AAE0KJA5_9PEZI</name>
<dbReference type="EMBL" id="JAULSN010000003">
    <property type="protein sequence ID" value="KAK3376895.1"/>
    <property type="molecule type" value="Genomic_DNA"/>
</dbReference>
<evidence type="ECO:0000313" key="1">
    <source>
        <dbReference type="EMBL" id="KAK3376895.1"/>
    </source>
</evidence>
<dbReference type="AlphaFoldDB" id="A0AAE0KJA5"/>
<gene>
    <name evidence="1" type="ORF">B0T24DRAFT_677754</name>
</gene>
<reference evidence="1" key="1">
    <citation type="journal article" date="2023" name="Mol. Phylogenet. Evol.">
        <title>Genome-scale phylogeny and comparative genomics of the fungal order Sordariales.</title>
        <authorList>
            <person name="Hensen N."/>
            <person name="Bonometti L."/>
            <person name="Westerberg I."/>
            <person name="Brannstrom I.O."/>
            <person name="Guillou S."/>
            <person name="Cros-Aarteil S."/>
            <person name="Calhoun S."/>
            <person name="Haridas S."/>
            <person name="Kuo A."/>
            <person name="Mondo S."/>
            <person name="Pangilinan J."/>
            <person name="Riley R."/>
            <person name="LaButti K."/>
            <person name="Andreopoulos B."/>
            <person name="Lipzen A."/>
            <person name="Chen C."/>
            <person name="Yan M."/>
            <person name="Daum C."/>
            <person name="Ng V."/>
            <person name="Clum A."/>
            <person name="Steindorff A."/>
            <person name="Ohm R.A."/>
            <person name="Martin F."/>
            <person name="Silar P."/>
            <person name="Natvig D.O."/>
            <person name="Lalanne C."/>
            <person name="Gautier V."/>
            <person name="Ament-Velasquez S.L."/>
            <person name="Kruys A."/>
            <person name="Hutchinson M.I."/>
            <person name="Powell A.J."/>
            <person name="Barry K."/>
            <person name="Miller A.N."/>
            <person name="Grigoriev I.V."/>
            <person name="Debuchy R."/>
            <person name="Gladieux P."/>
            <person name="Hiltunen Thoren M."/>
            <person name="Johannesson H."/>
        </authorList>
    </citation>
    <scope>NUCLEOTIDE SEQUENCE</scope>
    <source>
        <strain evidence="1">CBS 958.72</strain>
    </source>
</reference>
<sequence>MCQRKIFIHHRCGHKITELVEQCGSVECRTVTDVGVITNKYPCAPPSSISVAVATPPPPPPPP</sequence>
<dbReference type="Proteomes" id="UP001287356">
    <property type="component" value="Unassembled WGS sequence"/>
</dbReference>
<evidence type="ECO:0000313" key="2">
    <source>
        <dbReference type="Proteomes" id="UP001287356"/>
    </source>
</evidence>
<accession>A0AAE0KJA5</accession>